<comment type="caution">
    <text evidence="2">The sequence shown here is derived from an EMBL/GenBank/DDBJ whole genome shotgun (WGS) entry which is preliminary data.</text>
</comment>
<name>A0A6I4SY15_9SPHN</name>
<organism evidence="2 3">
    <name type="scientific">Croceibacterium salegens</name>
    <dbReference type="NCBI Taxonomy" id="1737568"/>
    <lineage>
        <taxon>Bacteria</taxon>
        <taxon>Pseudomonadati</taxon>
        <taxon>Pseudomonadota</taxon>
        <taxon>Alphaproteobacteria</taxon>
        <taxon>Sphingomonadales</taxon>
        <taxon>Erythrobacteraceae</taxon>
        <taxon>Croceibacterium</taxon>
    </lineage>
</organism>
<reference evidence="2 3" key="1">
    <citation type="submission" date="2019-12" db="EMBL/GenBank/DDBJ databases">
        <title>Genomic-based taxomic classification of the family Erythrobacteraceae.</title>
        <authorList>
            <person name="Xu L."/>
        </authorList>
    </citation>
    <scope>NUCLEOTIDE SEQUENCE [LARGE SCALE GENOMIC DNA]</scope>
    <source>
        <strain evidence="2 3">MCCC 1K01500</strain>
    </source>
</reference>
<accession>A0A6I4SY15</accession>
<dbReference type="AlphaFoldDB" id="A0A6I4SY15"/>
<feature type="compositionally biased region" description="Basic and acidic residues" evidence="1">
    <location>
        <begin position="60"/>
        <end position="72"/>
    </location>
</feature>
<gene>
    <name evidence="2" type="ORF">GRI89_10235</name>
</gene>
<sequence length="82" mass="8429">MIGKIIGAILGKQVADHSASISGPTGAILGAVSGTVLRRASLPALIGLAAGGYALKKYKDRRDRETAKRKSFETPPVQPSAA</sequence>
<dbReference type="EMBL" id="WTYM01000041">
    <property type="protein sequence ID" value="MXO59917.1"/>
    <property type="molecule type" value="Genomic_DNA"/>
</dbReference>
<protein>
    <submittedName>
        <fullName evidence="2">Uncharacterized protein</fullName>
    </submittedName>
</protein>
<evidence type="ECO:0000313" key="2">
    <source>
        <dbReference type="EMBL" id="MXO59917.1"/>
    </source>
</evidence>
<keyword evidence="3" id="KW-1185">Reference proteome</keyword>
<dbReference type="RefSeq" id="WP_159794802.1">
    <property type="nucleotide sequence ID" value="NZ_WTYM01000041.1"/>
</dbReference>
<dbReference type="OrthoDB" id="7510966at2"/>
<dbReference type="Proteomes" id="UP000433652">
    <property type="component" value="Unassembled WGS sequence"/>
</dbReference>
<proteinExistence type="predicted"/>
<evidence type="ECO:0000256" key="1">
    <source>
        <dbReference type="SAM" id="MobiDB-lite"/>
    </source>
</evidence>
<feature type="region of interest" description="Disordered" evidence="1">
    <location>
        <begin position="59"/>
        <end position="82"/>
    </location>
</feature>
<evidence type="ECO:0000313" key="3">
    <source>
        <dbReference type="Proteomes" id="UP000433652"/>
    </source>
</evidence>